<name>V9LGT5_CALMI</name>
<keyword evidence="1 2" id="KW-0812">Transmembrane</keyword>
<evidence type="ECO:0000313" key="2">
    <source>
        <dbReference type="EMBL" id="AFP12237.1"/>
    </source>
</evidence>
<dbReference type="EMBL" id="JW879720">
    <property type="protein sequence ID" value="AFP12237.1"/>
    <property type="molecule type" value="mRNA"/>
</dbReference>
<protein>
    <submittedName>
        <fullName evidence="2">Transmembrane protein 95-like protein</fullName>
    </submittedName>
</protein>
<proteinExistence type="evidence at transcript level"/>
<dbReference type="AlphaFoldDB" id="V9LGT5"/>
<organism evidence="2">
    <name type="scientific">Callorhinchus milii</name>
    <name type="common">Ghost shark</name>
    <dbReference type="NCBI Taxonomy" id="7868"/>
    <lineage>
        <taxon>Eukaryota</taxon>
        <taxon>Metazoa</taxon>
        <taxon>Chordata</taxon>
        <taxon>Craniata</taxon>
        <taxon>Vertebrata</taxon>
        <taxon>Chondrichthyes</taxon>
        <taxon>Holocephali</taxon>
        <taxon>Chimaeriformes</taxon>
        <taxon>Callorhinchidae</taxon>
        <taxon>Callorhinchus</taxon>
    </lineage>
</organism>
<dbReference type="PANTHER" id="PTHR38808">
    <property type="entry name" value="TRANSMEMBRANE PROTEIN 95"/>
    <property type="match status" value="1"/>
</dbReference>
<keyword evidence="1" id="KW-0472">Membrane</keyword>
<dbReference type="PANTHER" id="PTHR38808:SF1">
    <property type="entry name" value="SPERM-EGG FUSION PROTEIN TMEM95"/>
    <property type="match status" value="1"/>
</dbReference>
<evidence type="ECO:0000256" key="1">
    <source>
        <dbReference type="SAM" id="Phobius"/>
    </source>
</evidence>
<sequence length="117" mass="13587">MVDLLTEKVDRVLRIIELNRTVADLPVFWDWLYEVKLKRLTHEAMCAPLCRGSTVVFNCSDCQEMNKHCWTTKKCFPSRLDMRESICLICGLATMSILIGCATLVFESKIRERNSRK</sequence>
<feature type="transmembrane region" description="Helical" evidence="1">
    <location>
        <begin position="86"/>
        <end position="106"/>
    </location>
</feature>
<dbReference type="GO" id="GO:0002080">
    <property type="term" value="C:acrosomal membrane"/>
    <property type="evidence" value="ECO:0007669"/>
    <property type="project" value="TreeGrafter"/>
</dbReference>
<reference evidence="2" key="1">
    <citation type="journal article" date="2014" name="Nature">
        <title>Elephant shark genome provides unique insights into gnathostome evolution.</title>
        <authorList>
            <consortium name="International Elephant Shark Genome Sequencing Consortium"/>
            <person name="Venkatesh B."/>
            <person name="Lee A.P."/>
            <person name="Ravi V."/>
            <person name="Maurya A.K."/>
            <person name="Lian M.M."/>
            <person name="Swann J.B."/>
            <person name="Ohta Y."/>
            <person name="Flajnik M.F."/>
            <person name="Sutoh Y."/>
            <person name="Kasahara M."/>
            <person name="Hoon S."/>
            <person name="Gangu V."/>
            <person name="Roy S.W."/>
            <person name="Irimia M."/>
            <person name="Korzh V."/>
            <person name="Kondrychyn I."/>
            <person name="Lim Z.W."/>
            <person name="Tay B.H."/>
            <person name="Tohari S."/>
            <person name="Kong K.W."/>
            <person name="Ho S."/>
            <person name="Lorente-Galdos B."/>
            <person name="Quilez J."/>
            <person name="Marques-Bonet T."/>
            <person name="Raney B.J."/>
            <person name="Ingham P.W."/>
            <person name="Tay A."/>
            <person name="Hillier L.W."/>
            <person name="Minx P."/>
            <person name="Boehm T."/>
            <person name="Wilson R.K."/>
            <person name="Brenner S."/>
            <person name="Warren W.C."/>
        </authorList>
    </citation>
    <scope>NUCLEOTIDE SEQUENCE</scope>
    <source>
        <tissue evidence="2">Muscle</tissue>
    </source>
</reference>
<dbReference type="InterPro" id="IPR027984">
    <property type="entry name" value="TMEM95"/>
</dbReference>
<dbReference type="GO" id="GO:0007342">
    <property type="term" value="P:fusion of sperm to egg plasma membrane involved in single fertilization"/>
    <property type="evidence" value="ECO:0007669"/>
    <property type="project" value="InterPro"/>
</dbReference>
<accession>V9LGT5</accession>
<dbReference type="GO" id="GO:0097524">
    <property type="term" value="C:sperm plasma membrane"/>
    <property type="evidence" value="ECO:0007669"/>
    <property type="project" value="InterPro"/>
</dbReference>
<dbReference type="Pfam" id="PF15203">
    <property type="entry name" value="TMEM95"/>
    <property type="match status" value="1"/>
</dbReference>
<keyword evidence="1" id="KW-1133">Transmembrane helix</keyword>